<feature type="compositionally biased region" description="Low complexity" evidence="1">
    <location>
        <begin position="100"/>
        <end position="111"/>
    </location>
</feature>
<name>A0ABN4EHB3_STRLI</name>
<organism evidence="2 3">
    <name type="scientific">Streptomyces lividans TK24</name>
    <dbReference type="NCBI Taxonomy" id="457428"/>
    <lineage>
        <taxon>Bacteria</taxon>
        <taxon>Bacillati</taxon>
        <taxon>Actinomycetota</taxon>
        <taxon>Actinomycetes</taxon>
        <taxon>Kitasatosporales</taxon>
        <taxon>Streptomycetaceae</taxon>
        <taxon>Streptomyces</taxon>
    </lineage>
</organism>
<gene>
    <name evidence="2" type="ORF">SLIV_32855</name>
</gene>
<feature type="compositionally biased region" description="Basic and acidic residues" evidence="1">
    <location>
        <begin position="128"/>
        <end position="137"/>
    </location>
</feature>
<evidence type="ECO:0000313" key="2">
    <source>
        <dbReference type="EMBL" id="AIJ17456.1"/>
    </source>
</evidence>
<feature type="region of interest" description="Disordered" evidence="1">
    <location>
        <begin position="67"/>
        <end position="137"/>
    </location>
</feature>
<proteinExistence type="predicted"/>
<reference evidence="3" key="1">
    <citation type="submission" date="2014-08" db="EMBL/GenBank/DDBJ databases">
        <title>Complete genome sequence of Streptomyces lividans TK24.</title>
        <authorList>
            <consortium name="StrepSynth"/>
            <person name="Ruckert C."/>
            <person name="Fridjonson O.H."/>
            <person name="Lambert C."/>
            <person name="van Wezel G.P."/>
            <person name="Bernaerts K."/>
            <person name="Anne J."/>
            <person name="Economou A."/>
            <person name="Kalinowski J."/>
        </authorList>
    </citation>
    <scope>NUCLEOTIDE SEQUENCE [LARGE SCALE GENOMIC DNA]</scope>
    <source>
        <strain evidence="3">TK24</strain>
    </source>
</reference>
<sequence>MRGRRGRGGVAIAAESLGGWLNAQRDQYSEELRFPEVACTPERTQHYDQEAVEAFWNAWRQDVGTAVSGPLGGVPETGGATTEAAGAAPGGTGLWPSPSPSSARPAGTGAAWPHSWPPDTGQRTQLAARHDRGPRPV</sequence>
<keyword evidence="3" id="KW-1185">Reference proteome</keyword>
<dbReference type="EMBL" id="CP009124">
    <property type="protein sequence ID" value="AIJ17456.1"/>
    <property type="molecule type" value="Genomic_DNA"/>
</dbReference>
<evidence type="ECO:0000313" key="3">
    <source>
        <dbReference type="Proteomes" id="UP000028682"/>
    </source>
</evidence>
<dbReference type="Proteomes" id="UP000028682">
    <property type="component" value="Chromosome"/>
</dbReference>
<evidence type="ECO:0000256" key="1">
    <source>
        <dbReference type="SAM" id="MobiDB-lite"/>
    </source>
</evidence>
<feature type="compositionally biased region" description="Low complexity" evidence="1">
    <location>
        <begin position="77"/>
        <end position="87"/>
    </location>
</feature>
<protein>
    <submittedName>
        <fullName evidence="2">Uncharacterized protein</fullName>
    </submittedName>
</protein>
<accession>A0ABN4EHB3</accession>